<accession>A0A3B0UFB6</accession>
<organism evidence="1">
    <name type="scientific">hydrothermal vent metagenome</name>
    <dbReference type="NCBI Taxonomy" id="652676"/>
    <lineage>
        <taxon>unclassified sequences</taxon>
        <taxon>metagenomes</taxon>
        <taxon>ecological metagenomes</taxon>
    </lineage>
</organism>
<dbReference type="EMBL" id="UOET01000346">
    <property type="protein sequence ID" value="VAW29288.1"/>
    <property type="molecule type" value="Genomic_DNA"/>
</dbReference>
<dbReference type="PANTHER" id="PTHR18964">
    <property type="entry name" value="ROK (REPRESSOR, ORF, KINASE) FAMILY"/>
    <property type="match status" value="1"/>
</dbReference>
<dbReference type="PANTHER" id="PTHR18964:SF149">
    <property type="entry name" value="BIFUNCTIONAL UDP-N-ACETYLGLUCOSAMINE 2-EPIMERASE_N-ACETYLMANNOSAMINE KINASE"/>
    <property type="match status" value="1"/>
</dbReference>
<keyword evidence="1" id="KW-0808">Transferase</keyword>
<dbReference type="InterPro" id="IPR000600">
    <property type="entry name" value="ROK"/>
</dbReference>
<dbReference type="InterPro" id="IPR043129">
    <property type="entry name" value="ATPase_NBD"/>
</dbReference>
<dbReference type="Pfam" id="PF00480">
    <property type="entry name" value="ROK"/>
    <property type="match status" value="2"/>
</dbReference>
<keyword evidence="1" id="KW-0418">Kinase</keyword>
<reference evidence="1" key="1">
    <citation type="submission" date="2018-06" db="EMBL/GenBank/DDBJ databases">
        <authorList>
            <person name="Zhirakovskaya E."/>
        </authorList>
    </citation>
    <scope>NUCLEOTIDE SEQUENCE</scope>
</reference>
<gene>
    <name evidence="1" type="ORF">MNBD_BACTEROID07-676</name>
</gene>
<dbReference type="GO" id="GO:0016301">
    <property type="term" value="F:kinase activity"/>
    <property type="evidence" value="ECO:0007669"/>
    <property type="project" value="UniProtKB-KW"/>
</dbReference>
<protein>
    <submittedName>
        <fullName evidence="1">Hypothetical sugar kinase, ROK family</fullName>
    </submittedName>
</protein>
<dbReference type="AlphaFoldDB" id="A0A3B0UFB6"/>
<sequence>MENALIGISFSGKTLVAGKVKDGKVKESIIRKINNKAPEDEILAEVFNIIHEVKDDEVAGIGIGVPSLVDVEKGIVYHVQNIPSWREVHIREILESHFGLKVYVNNDANCFAIGEAYFGKTADYVNSVGLILGTGVGAGVIFKGHLYSGTNCGAGEFGEIPFRDYNYEYYLNDAFFVYKYGVSATTFLKRANKKDKIALAIFEQYGNTLGSLIKTILFAVDPEIIVIGGLLSKAFPYFEKSMWDKIKTFPYKHAVNKLKVVASEQEDIAVLGAAALYFDAQNQSLRK</sequence>
<proteinExistence type="predicted"/>
<dbReference type="Gene3D" id="3.30.420.40">
    <property type="match status" value="2"/>
</dbReference>
<dbReference type="CDD" id="cd23763">
    <property type="entry name" value="ASKHA_ATPase_ROK"/>
    <property type="match status" value="1"/>
</dbReference>
<dbReference type="SUPFAM" id="SSF53067">
    <property type="entry name" value="Actin-like ATPase domain"/>
    <property type="match status" value="1"/>
</dbReference>
<evidence type="ECO:0000313" key="1">
    <source>
        <dbReference type="EMBL" id="VAW29288.1"/>
    </source>
</evidence>
<name>A0A3B0UFB6_9ZZZZ</name>